<sequence length="295" mass="31869">MLCRLILELAAASLDFISTIALLMGVMDQFCWTNTDTILSEKEALGNNNSARGYDVVGNIKSALENACPGIVSCADILAVASKESVSLAGGPEWDVPLGRRDSLTANRTLANENLPGPQSTLEILKFRFSVVGLDTNDLVALSGAHTFGRAQCRTFKDRLYDFNSTGVPDETLNTTLLSTLRTICPQTGNDSTITNLDQTTPDEFDNAYYSNLQVEKGLLQSDQVLFSTPDADTAPIVNNFSNNQDAFFDSFVTSMIRMGNLSPLTGTAGEIRLNCSLVNSDILRLKSDSLVSSI</sequence>
<comment type="similarity">
    <text evidence="17">Belongs to the peroxidase family. Classical plant (class III) peroxidase subfamily.</text>
</comment>
<dbReference type="Proteomes" id="UP001163823">
    <property type="component" value="Chromosome 9"/>
</dbReference>
<evidence type="ECO:0000256" key="12">
    <source>
        <dbReference type="ARBA" id="ARBA00023180"/>
    </source>
</evidence>
<feature type="binding site" evidence="15">
    <location>
        <position position="198"/>
    </location>
    <ligand>
        <name>Ca(2+)</name>
        <dbReference type="ChEBI" id="CHEBI:29108"/>
        <label>2</label>
    </ligand>
</feature>
<protein>
    <recommendedName>
        <fullName evidence="4 17">Peroxidase</fullName>
        <ecNumber evidence="4 17">1.11.1.7</ecNumber>
    </recommendedName>
</protein>
<evidence type="ECO:0000259" key="18">
    <source>
        <dbReference type="PROSITE" id="PS50873"/>
    </source>
</evidence>
<evidence type="ECO:0000256" key="11">
    <source>
        <dbReference type="ARBA" id="ARBA00023157"/>
    </source>
</evidence>
<evidence type="ECO:0000256" key="8">
    <source>
        <dbReference type="ARBA" id="ARBA00022837"/>
    </source>
</evidence>
<dbReference type="AlphaFoldDB" id="A0AAD7PI17"/>
<dbReference type="GO" id="GO:0020037">
    <property type="term" value="F:heme binding"/>
    <property type="evidence" value="ECO:0007669"/>
    <property type="project" value="UniProtKB-UniRule"/>
</dbReference>
<name>A0AAD7PI17_QUISA</name>
<feature type="domain" description="Plant heme peroxidase family profile" evidence="18">
    <location>
        <begin position="34"/>
        <end position="280"/>
    </location>
</feature>
<dbReference type="GO" id="GO:0042744">
    <property type="term" value="P:hydrogen peroxide catabolic process"/>
    <property type="evidence" value="ECO:0007669"/>
    <property type="project" value="UniProtKB-KW"/>
</dbReference>
<comment type="cofactor">
    <cofactor evidence="15 17">
        <name>heme b</name>
        <dbReference type="ChEBI" id="CHEBI:60344"/>
    </cofactor>
    <text evidence="15 17">Binds 1 heme b (iron(II)-protoporphyrin IX) group per subunit.</text>
</comment>
<dbReference type="InterPro" id="IPR019793">
    <property type="entry name" value="Peroxidases_heam-ligand_BS"/>
</dbReference>
<keyword evidence="12" id="KW-0325">Glycoprotein</keyword>
<evidence type="ECO:0000256" key="17">
    <source>
        <dbReference type="RuleBase" id="RU362060"/>
    </source>
</evidence>
<keyword evidence="8 15" id="KW-0106">Calcium</keyword>
<comment type="catalytic activity">
    <reaction evidence="1 17">
        <text>2 a phenolic donor + H2O2 = 2 a phenolic radical donor + 2 H2O</text>
        <dbReference type="Rhea" id="RHEA:56136"/>
        <dbReference type="ChEBI" id="CHEBI:15377"/>
        <dbReference type="ChEBI" id="CHEBI:16240"/>
        <dbReference type="ChEBI" id="CHEBI:139520"/>
        <dbReference type="ChEBI" id="CHEBI:139521"/>
        <dbReference type="EC" id="1.11.1.7"/>
    </reaction>
</comment>
<feature type="binding site" evidence="15">
    <location>
        <position position="41"/>
    </location>
    <ligand>
        <name>Ca(2+)</name>
        <dbReference type="ChEBI" id="CHEBI:29108"/>
        <label>1</label>
    </ligand>
</feature>
<dbReference type="PANTHER" id="PTHR31388">
    <property type="entry name" value="PEROXIDASE 72-RELATED"/>
    <property type="match status" value="1"/>
</dbReference>
<evidence type="ECO:0000256" key="4">
    <source>
        <dbReference type="ARBA" id="ARBA00012313"/>
    </source>
</evidence>
<evidence type="ECO:0000256" key="7">
    <source>
        <dbReference type="ARBA" id="ARBA00022723"/>
    </source>
</evidence>
<keyword evidence="17" id="KW-0964">Secreted</keyword>
<feature type="disulfide bond" evidence="16">
    <location>
        <begin position="74"/>
        <end position="276"/>
    </location>
</feature>
<dbReference type="CDD" id="cd00693">
    <property type="entry name" value="secretory_peroxidase"/>
    <property type="match status" value="1"/>
</dbReference>
<reference evidence="19" key="1">
    <citation type="journal article" date="2023" name="Science">
        <title>Elucidation of the pathway for biosynthesis of saponin adjuvants from the soapbark tree.</title>
        <authorList>
            <person name="Reed J."/>
            <person name="Orme A."/>
            <person name="El-Demerdash A."/>
            <person name="Owen C."/>
            <person name="Martin L.B.B."/>
            <person name="Misra R.C."/>
            <person name="Kikuchi S."/>
            <person name="Rejzek M."/>
            <person name="Martin A.C."/>
            <person name="Harkess A."/>
            <person name="Leebens-Mack J."/>
            <person name="Louveau T."/>
            <person name="Stephenson M.J."/>
            <person name="Osbourn A."/>
        </authorList>
    </citation>
    <scope>NUCLEOTIDE SEQUENCE</scope>
    <source>
        <strain evidence="19">S10</strain>
    </source>
</reference>
<evidence type="ECO:0000256" key="14">
    <source>
        <dbReference type="PIRSR" id="PIRSR600823-2"/>
    </source>
</evidence>
<gene>
    <name evidence="19" type="ORF">O6P43_022104</name>
</gene>
<keyword evidence="13 17" id="KW-0376">Hydrogen peroxide</keyword>
<dbReference type="GO" id="GO:0005576">
    <property type="term" value="C:extracellular region"/>
    <property type="evidence" value="ECO:0007669"/>
    <property type="project" value="UniProtKB-SubCell"/>
</dbReference>
<keyword evidence="6 17" id="KW-0349">Heme</keyword>
<feature type="binding site" evidence="15">
    <location>
        <position position="206"/>
    </location>
    <ligand>
        <name>Ca(2+)</name>
        <dbReference type="ChEBI" id="CHEBI:29108"/>
        <label>2</label>
    </ligand>
</feature>
<comment type="caution">
    <text evidence="19">The sequence shown here is derived from an EMBL/GenBank/DDBJ whole genome shotgun (WGS) entry which is preliminary data.</text>
</comment>
<evidence type="ECO:0000256" key="5">
    <source>
        <dbReference type="ARBA" id="ARBA00022559"/>
    </source>
</evidence>
<dbReference type="InterPro" id="IPR002016">
    <property type="entry name" value="Haem_peroxidase"/>
</dbReference>
<evidence type="ECO:0000256" key="6">
    <source>
        <dbReference type="ARBA" id="ARBA00022617"/>
    </source>
</evidence>
<evidence type="ECO:0000256" key="3">
    <source>
        <dbReference type="ARBA" id="ARBA00006873"/>
    </source>
</evidence>
<dbReference type="SUPFAM" id="SSF48113">
    <property type="entry name" value="Heme-dependent peroxidases"/>
    <property type="match status" value="1"/>
</dbReference>
<dbReference type="KEGG" id="qsa:O6P43_022104"/>
<comment type="cofactor">
    <cofactor evidence="15 17">
        <name>Ca(2+)</name>
        <dbReference type="ChEBI" id="CHEBI:29108"/>
    </cofactor>
    <text evidence="15 17">Binds 2 calcium ions per subunit.</text>
</comment>
<proteinExistence type="inferred from homology"/>
<keyword evidence="10 15" id="KW-0408">Iron</keyword>
<dbReference type="InterPro" id="IPR010255">
    <property type="entry name" value="Haem_peroxidase_sf"/>
</dbReference>
<dbReference type="PROSITE" id="PS00435">
    <property type="entry name" value="PEROXIDASE_1"/>
    <property type="match status" value="1"/>
</dbReference>
<evidence type="ECO:0000256" key="1">
    <source>
        <dbReference type="ARBA" id="ARBA00000189"/>
    </source>
</evidence>
<dbReference type="GO" id="GO:0006979">
    <property type="term" value="P:response to oxidative stress"/>
    <property type="evidence" value="ECO:0007669"/>
    <property type="project" value="UniProtKB-UniRule"/>
</dbReference>
<keyword evidence="7 15" id="KW-0479">Metal-binding</keyword>
<feature type="binding site" evidence="15">
    <location>
        <position position="147"/>
    </location>
    <ligand>
        <name>Ca(2+)</name>
        <dbReference type="ChEBI" id="CHEBI:29108"/>
        <label>2</label>
    </ligand>
</feature>
<dbReference type="FunFam" id="1.10.420.10:FF:000001">
    <property type="entry name" value="Peroxidase"/>
    <property type="match status" value="1"/>
</dbReference>
<dbReference type="EC" id="1.11.1.7" evidence="4 17"/>
<feature type="binding site" evidence="14">
    <location>
        <position position="116"/>
    </location>
    <ligand>
        <name>substrate</name>
    </ligand>
</feature>
<evidence type="ECO:0000256" key="13">
    <source>
        <dbReference type="ARBA" id="ARBA00023324"/>
    </source>
</evidence>
<feature type="disulfide bond" evidence="16">
    <location>
        <begin position="153"/>
        <end position="185"/>
    </location>
</feature>
<keyword evidence="5 17" id="KW-0575">Peroxidase</keyword>
<dbReference type="PROSITE" id="PS50873">
    <property type="entry name" value="PEROXIDASE_4"/>
    <property type="match status" value="1"/>
</dbReference>
<dbReference type="PRINTS" id="PR00458">
    <property type="entry name" value="PEROXIDASE"/>
</dbReference>
<comment type="similarity">
    <text evidence="3">Belongs to the peroxidase family. Ascorbate peroxidase subfamily.</text>
</comment>
<evidence type="ECO:0000256" key="16">
    <source>
        <dbReference type="PIRSR" id="PIRSR600823-5"/>
    </source>
</evidence>
<evidence type="ECO:0000313" key="20">
    <source>
        <dbReference type="Proteomes" id="UP001163823"/>
    </source>
</evidence>
<keyword evidence="11 16" id="KW-1015">Disulfide bond</keyword>
<dbReference type="Pfam" id="PF00141">
    <property type="entry name" value="peroxidase"/>
    <property type="match status" value="1"/>
</dbReference>
<dbReference type="PRINTS" id="PR00461">
    <property type="entry name" value="PLPEROXIDASE"/>
</dbReference>
<comment type="subcellular location">
    <subcellularLocation>
        <location evidence="17">Secreted</location>
    </subcellularLocation>
</comment>
<evidence type="ECO:0000256" key="2">
    <source>
        <dbReference type="ARBA" id="ARBA00002322"/>
    </source>
</evidence>
<dbReference type="PANTHER" id="PTHR31388:SF270">
    <property type="entry name" value="PEROXIDASE 22-RELATED"/>
    <property type="match status" value="1"/>
</dbReference>
<evidence type="ECO:0000313" key="19">
    <source>
        <dbReference type="EMBL" id="KAJ7955530.1"/>
    </source>
</evidence>
<keyword evidence="20" id="KW-1185">Reference proteome</keyword>
<organism evidence="19 20">
    <name type="scientific">Quillaja saponaria</name>
    <name type="common">Soap bark tree</name>
    <dbReference type="NCBI Taxonomy" id="32244"/>
    <lineage>
        <taxon>Eukaryota</taxon>
        <taxon>Viridiplantae</taxon>
        <taxon>Streptophyta</taxon>
        <taxon>Embryophyta</taxon>
        <taxon>Tracheophyta</taxon>
        <taxon>Spermatophyta</taxon>
        <taxon>Magnoliopsida</taxon>
        <taxon>eudicotyledons</taxon>
        <taxon>Gunneridae</taxon>
        <taxon>Pentapetalae</taxon>
        <taxon>rosids</taxon>
        <taxon>fabids</taxon>
        <taxon>Fabales</taxon>
        <taxon>Quillajaceae</taxon>
        <taxon>Quillaja</taxon>
    </lineage>
</organism>
<comment type="function">
    <text evidence="2">Removal of H(2)O(2), oxidation of toxic reductants, biosynthesis and degradation of lignin, suberization, auxin catabolism, response to environmental stresses such as wounding, pathogen attack and oxidative stress. These functions might be dependent on each isozyme/isoform in each plant tissue.</text>
</comment>
<dbReference type="InterPro" id="IPR033905">
    <property type="entry name" value="Secretory_peroxidase"/>
</dbReference>
<evidence type="ECO:0000256" key="10">
    <source>
        <dbReference type="ARBA" id="ARBA00023004"/>
    </source>
</evidence>
<dbReference type="EMBL" id="JARAOO010000009">
    <property type="protein sequence ID" value="KAJ7955530.1"/>
    <property type="molecule type" value="Genomic_DNA"/>
</dbReference>
<dbReference type="InterPro" id="IPR000823">
    <property type="entry name" value="Peroxidase_pln"/>
</dbReference>
<dbReference type="GO" id="GO:0046872">
    <property type="term" value="F:metal ion binding"/>
    <property type="evidence" value="ECO:0007669"/>
    <property type="project" value="UniProtKB-UniRule"/>
</dbReference>
<feature type="binding site" description="axial binding residue" evidence="15">
    <location>
        <position position="146"/>
    </location>
    <ligand>
        <name>heme b</name>
        <dbReference type="ChEBI" id="CHEBI:60344"/>
    </ligand>
    <ligandPart>
        <name>Fe</name>
        <dbReference type="ChEBI" id="CHEBI:18248"/>
    </ligandPart>
</feature>
<dbReference type="GO" id="GO:0140825">
    <property type="term" value="F:lactoperoxidase activity"/>
    <property type="evidence" value="ECO:0007669"/>
    <property type="project" value="UniProtKB-EC"/>
</dbReference>
<dbReference type="Gene3D" id="1.10.420.10">
    <property type="entry name" value="Peroxidase, domain 2"/>
    <property type="match status" value="1"/>
</dbReference>
<dbReference type="Gene3D" id="1.10.520.10">
    <property type="match status" value="1"/>
</dbReference>
<accession>A0AAD7PI17</accession>
<evidence type="ECO:0000256" key="15">
    <source>
        <dbReference type="PIRSR" id="PIRSR600823-3"/>
    </source>
</evidence>
<evidence type="ECO:0000256" key="9">
    <source>
        <dbReference type="ARBA" id="ARBA00023002"/>
    </source>
</evidence>
<keyword evidence="9 17" id="KW-0560">Oxidoreductase</keyword>
<feature type="binding site" evidence="15">
    <location>
        <position position="201"/>
    </location>
    <ligand>
        <name>Ca(2+)</name>
        <dbReference type="ChEBI" id="CHEBI:29108"/>
        <label>2</label>
    </ligand>
</feature>